<dbReference type="GO" id="GO:0016042">
    <property type="term" value="P:lipid catabolic process"/>
    <property type="evidence" value="ECO:0007669"/>
    <property type="project" value="UniProtKB-UniRule"/>
</dbReference>
<dbReference type="PROSITE" id="PS51635">
    <property type="entry name" value="PNPLA"/>
    <property type="match status" value="1"/>
</dbReference>
<dbReference type="AlphaFoldDB" id="A0A1H2T515"/>
<gene>
    <name evidence="6" type="ORF">SAMN05421783_103297</name>
</gene>
<feature type="short sequence motif" description="GXSXG" evidence="2">
    <location>
        <begin position="59"/>
        <end position="63"/>
    </location>
</feature>
<feature type="transmembrane region" description="Helical" evidence="4">
    <location>
        <begin position="1056"/>
        <end position="1075"/>
    </location>
</feature>
<reference evidence="7" key="1">
    <citation type="submission" date="2016-10" db="EMBL/GenBank/DDBJ databases">
        <authorList>
            <person name="Varghese N."/>
            <person name="Submissions S."/>
        </authorList>
    </citation>
    <scope>NUCLEOTIDE SEQUENCE [LARGE SCALE GENOMIC DNA]</scope>
    <source>
        <strain evidence="7">DSM 217</strain>
    </source>
</reference>
<feature type="active site" description="Proton acceptor" evidence="2">
    <location>
        <position position="266"/>
    </location>
</feature>
<dbReference type="InterPro" id="IPR002641">
    <property type="entry name" value="PNPLA_dom"/>
</dbReference>
<dbReference type="Pfam" id="PF11856">
    <property type="entry name" value="DUF3376"/>
    <property type="match status" value="1"/>
</dbReference>
<dbReference type="Pfam" id="PF01734">
    <property type="entry name" value="Patatin"/>
    <property type="match status" value="1"/>
</dbReference>
<feature type="domain" description="PNPLA" evidence="5">
    <location>
        <begin position="12"/>
        <end position="279"/>
    </location>
</feature>
<keyword evidence="2" id="KW-0442">Lipid degradation</keyword>
<keyword evidence="4" id="KW-0812">Transmembrane</keyword>
<keyword evidence="4" id="KW-0472">Membrane</keyword>
<dbReference type="STRING" id="1058.SAMN05421783_103297"/>
<dbReference type="NCBIfam" id="TIGR03607">
    <property type="entry name" value="patatin-like protein"/>
    <property type="match status" value="1"/>
</dbReference>
<evidence type="ECO:0000256" key="4">
    <source>
        <dbReference type="SAM" id="Phobius"/>
    </source>
</evidence>
<evidence type="ECO:0000256" key="2">
    <source>
        <dbReference type="PROSITE-ProRule" id="PRU01161"/>
    </source>
</evidence>
<comment type="caution">
    <text evidence="2">Lacks conserved residue(s) required for the propagation of feature annotation.</text>
</comment>
<dbReference type="InterPro" id="IPR016035">
    <property type="entry name" value="Acyl_Trfase/lysoPLipase"/>
</dbReference>
<dbReference type="Proteomes" id="UP000198816">
    <property type="component" value="Unassembled WGS sequence"/>
</dbReference>
<dbReference type="Gene3D" id="3.40.1090.10">
    <property type="entry name" value="Cytosolic phospholipase A2 catalytic domain"/>
    <property type="match status" value="2"/>
</dbReference>
<feature type="active site" description="Nucleophile" evidence="2">
    <location>
        <position position="61"/>
    </location>
</feature>
<dbReference type="InterPro" id="IPR024282">
    <property type="entry name" value="DUF3376"/>
</dbReference>
<accession>A0A1H2T515</accession>
<dbReference type="SUPFAM" id="SSF52151">
    <property type="entry name" value="FabD/lysophospholipase-like"/>
    <property type="match status" value="1"/>
</dbReference>
<evidence type="ECO:0000259" key="5">
    <source>
        <dbReference type="PROSITE" id="PS51635"/>
    </source>
</evidence>
<keyword evidence="2" id="KW-0378">Hydrolase</keyword>
<dbReference type="GO" id="GO:0016787">
    <property type="term" value="F:hydrolase activity"/>
    <property type="evidence" value="ECO:0007669"/>
    <property type="project" value="UniProtKB-UniRule"/>
</dbReference>
<evidence type="ECO:0000256" key="1">
    <source>
        <dbReference type="ARBA" id="ARBA00023098"/>
    </source>
</evidence>
<feature type="transmembrane region" description="Helical" evidence="4">
    <location>
        <begin position="1030"/>
        <end position="1049"/>
    </location>
</feature>
<proteinExistence type="predicted"/>
<evidence type="ECO:0000313" key="7">
    <source>
        <dbReference type="Proteomes" id="UP000198816"/>
    </source>
</evidence>
<feature type="short sequence motif" description="DGA/G" evidence="2">
    <location>
        <begin position="266"/>
        <end position="268"/>
    </location>
</feature>
<dbReference type="InterPro" id="IPR019894">
    <property type="entry name" value="Patatin-related_protein"/>
</dbReference>
<sequence length="1081" mass="117641">MSRKSREIRLGLVLYGGVSLAIYINGVTREFHRAVRGEGIYRVIKALVDSDITVDVISGTSAGGINGILLAHSLVNAEDFALTASLWREHGDIGDLIHDPKRCAQANSILDGEGYFQPKLRDAFRLLGSGPGATSGPLDDPSPTPELDLFITGTDVHGDVYTWFDELGHSVDVKDHQVVFRLKHRAPQAAVGGTPRYTDFTTDADTDLALAKLARVTSCFPAAFPPVKVAKAPVPDSTQAGQEERADAKLRTWGQLAGDRDYFFLDGGVLDNKPFSSTTRQIFFRHADRPVQRWLFYVEPDPESFVPPSERMLTAPGVASAAMVSLLAIPSYESIGGDLREIAERNAEIERFDILCSGLDAAETPTPLVQALGALEARDRESASAGQEARPSSTRERTGRLDGNLYVRARLLALAQRAILGVLRRNGRDRLITSAAERSAAAHLVRGFFEHRDADALDTLHDFDVYFRLRRLFNLLYLPIWDDALKAAPASDGPDPVRDLHHAVSSQVDLLQVVLSVMERTVDAAELRFAPDGARAPEEVWTLLEAVLFCLLYPVLDTPLVGGTQAPQIAPTLPSVPDSAFLTTLLQTLRARSEVLVRITGEVPRSTDGAAQRRELFLRVFTAALPPERRPMTLLRAQDRSVWDLLSEETAGAAGLTRTLAESYTRFGSLDEVMFPLQKDPFVFERDVIRVVRLSPKDAVLGLSQVNDYRDKVAGDVLGHFGAFFKRSWRSNDILWGRLDGLSQLAETLLEPERVRAVLVARGDRPTLSELVGVDLAGLFPGADAQRLARLESDFAAVAGDAQTNSKSDSPAHQARFAASWTPFLKALIEAGQNEILADDLPTVIRDAALQATIWNNFPVDSNVDAKADRVGIQAERLVFRQGDRPLDPTLAGLLAESACAAKLLGPSSEQSLDRVAFFKDHYRVGAESVGGHIPAEVLARTATKALAVAYRAVLNGLPDDVRPRFERLGPVKVLGRTITLGHGLSGLFATSRQSRRTLFIAVWVLALIALGLMLGVATGALKPGEGVQGLFWLIVAAPVVTLALWAEFKSRGIGAAIRWVLGLGVLALALWKAVEVLAGW</sequence>
<protein>
    <submittedName>
        <fullName evidence="6">Patatin-related protein</fullName>
    </submittedName>
</protein>
<organism evidence="6 7">
    <name type="scientific">Thiocapsa roseopersicina</name>
    <dbReference type="NCBI Taxonomy" id="1058"/>
    <lineage>
        <taxon>Bacteria</taxon>
        <taxon>Pseudomonadati</taxon>
        <taxon>Pseudomonadota</taxon>
        <taxon>Gammaproteobacteria</taxon>
        <taxon>Chromatiales</taxon>
        <taxon>Chromatiaceae</taxon>
        <taxon>Thiocapsa</taxon>
    </lineage>
</organism>
<keyword evidence="7" id="KW-1185">Reference proteome</keyword>
<feature type="region of interest" description="Disordered" evidence="3">
    <location>
        <begin position="379"/>
        <end position="398"/>
    </location>
</feature>
<evidence type="ECO:0000313" key="6">
    <source>
        <dbReference type="EMBL" id="SDW38920.1"/>
    </source>
</evidence>
<feature type="transmembrane region" description="Helical" evidence="4">
    <location>
        <begin position="999"/>
        <end position="1018"/>
    </location>
</feature>
<keyword evidence="4" id="KW-1133">Transmembrane helix</keyword>
<evidence type="ECO:0000256" key="3">
    <source>
        <dbReference type="SAM" id="MobiDB-lite"/>
    </source>
</evidence>
<keyword evidence="1 2" id="KW-0443">Lipid metabolism</keyword>
<dbReference type="EMBL" id="FNNZ01000003">
    <property type="protein sequence ID" value="SDW38920.1"/>
    <property type="molecule type" value="Genomic_DNA"/>
</dbReference>
<dbReference type="RefSeq" id="WP_175534509.1">
    <property type="nucleotide sequence ID" value="NZ_FNNZ01000003.1"/>
</dbReference>
<name>A0A1H2T515_THIRO</name>